<accession>A0AAD9FB50</accession>
<gene>
    <name evidence="2" type="ORF">KUDE01_021405</name>
</gene>
<keyword evidence="3" id="KW-1185">Reference proteome</keyword>
<evidence type="ECO:0000313" key="3">
    <source>
        <dbReference type="Proteomes" id="UP001228049"/>
    </source>
</evidence>
<dbReference type="AlphaFoldDB" id="A0AAD9FB50"/>
<organism evidence="2 3">
    <name type="scientific">Dissostichus eleginoides</name>
    <name type="common">Patagonian toothfish</name>
    <name type="synonym">Dissostichus amissus</name>
    <dbReference type="NCBI Taxonomy" id="100907"/>
    <lineage>
        <taxon>Eukaryota</taxon>
        <taxon>Metazoa</taxon>
        <taxon>Chordata</taxon>
        <taxon>Craniata</taxon>
        <taxon>Vertebrata</taxon>
        <taxon>Euteleostomi</taxon>
        <taxon>Actinopterygii</taxon>
        <taxon>Neopterygii</taxon>
        <taxon>Teleostei</taxon>
        <taxon>Neoteleostei</taxon>
        <taxon>Acanthomorphata</taxon>
        <taxon>Eupercaria</taxon>
        <taxon>Perciformes</taxon>
        <taxon>Notothenioidei</taxon>
        <taxon>Nototheniidae</taxon>
        <taxon>Dissostichus</taxon>
    </lineage>
</organism>
<dbReference type="PANTHER" id="PTHR31025:SF25">
    <property type="entry name" value="ZINC FINGER (C2H2)-60"/>
    <property type="match status" value="1"/>
</dbReference>
<protein>
    <submittedName>
        <fullName evidence="2">UPF0237 protein NMA1909</fullName>
    </submittedName>
</protein>
<proteinExistence type="predicted"/>
<comment type="caution">
    <text evidence="2">The sequence shown here is derived from an EMBL/GenBank/DDBJ whole genome shotgun (WGS) entry which is preliminary data.</text>
</comment>
<dbReference type="EMBL" id="JASDAP010000010">
    <property type="protein sequence ID" value="KAK1895957.1"/>
    <property type="molecule type" value="Genomic_DNA"/>
</dbReference>
<feature type="compositionally biased region" description="Basic and acidic residues" evidence="1">
    <location>
        <begin position="55"/>
        <end position="67"/>
    </location>
</feature>
<sequence length="253" mass="29029">MSVCSWEIYFSICATTCGNRNKQANTKKRTTRKTPANPENKESTERRSGVSPTLSRRDTKEQHELDRHQLIAESKKKDSTAIKDLMCRTFAHRRHDVISLQMSIEDIKDRWPVLFDVSQVSAEFQRITTLNLEPKFMSMLDFYSPKLLSMFQGKKGAVGERHRAKRSILLQSGIPIQRKREVVIRCLIDHLGEDASALIKDFEDAADAPGSVQEELAEEVMKIYLLQNQDGCRLLFSKMLKVICRVQFSPLLP</sequence>
<dbReference type="Proteomes" id="UP001228049">
    <property type="component" value="Unassembled WGS sequence"/>
</dbReference>
<reference evidence="2" key="1">
    <citation type="submission" date="2023-04" db="EMBL/GenBank/DDBJ databases">
        <title>Chromosome-level genome of Chaenocephalus aceratus.</title>
        <authorList>
            <person name="Park H."/>
        </authorList>
    </citation>
    <scope>NUCLEOTIDE SEQUENCE</scope>
    <source>
        <strain evidence="2">DE</strain>
        <tissue evidence="2">Muscle</tissue>
    </source>
</reference>
<feature type="region of interest" description="Disordered" evidence="1">
    <location>
        <begin position="21"/>
        <end position="67"/>
    </location>
</feature>
<evidence type="ECO:0000313" key="2">
    <source>
        <dbReference type="EMBL" id="KAK1895957.1"/>
    </source>
</evidence>
<feature type="compositionally biased region" description="Basic and acidic residues" evidence="1">
    <location>
        <begin position="39"/>
        <end position="48"/>
    </location>
</feature>
<evidence type="ECO:0000256" key="1">
    <source>
        <dbReference type="SAM" id="MobiDB-lite"/>
    </source>
</evidence>
<dbReference type="PANTHER" id="PTHR31025">
    <property type="entry name" value="SI:CH211-196P9.1-RELATED"/>
    <property type="match status" value="1"/>
</dbReference>
<name>A0AAD9FB50_DISEL</name>